<evidence type="ECO:0000313" key="3">
    <source>
        <dbReference type="EMBL" id="MEQ3537858.1"/>
    </source>
</evidence>
<keyword evidence="2" id="KW-0732">Signal</keyword>
<feature type="compositionally biased region" description="Low complexity" evidence="1">
    <location>
        <begin position="90"/>
        <end position="163"/>
    </location>
</feature>
<reference evidence="3 4" key="1">
    <citation type="submission" date="2024-03" db="EMBL/GenBank/DDBJ databases">
        <title>Draft genome sequence of Pseudonocardia tropica JCM 19149.</title>
        <authorList>
            <person name="Butdee W."/>
            <person name="Duangmal K."/>
        </authorList>
    </citation>
    <scope>NUCLEOTIDE SEQUENCE [LARGE SCALE GENOMIC DNA]</scope>
    <source>
        <strain evidence="3 4">JCM 19149</strain>
    </source>
</reference>
<dbReference type="RefSeq" id="WP_345646952.1">
    <property type="nucleotide sequence ID" value="NZ_BAABLY010000049.1"/>
</dbReference>
<evidence type="ECO:0000256" key="2">
    <source>
        <dbReference type="SAM" id="SignalP"/>
    </source>
</evidence>
<protein>
    <submittedName>
        <fullName evidence="3">SH3 domain-containing protein</fullName>
    </submittedName>
</protein>
<keyword evidence="4" id="KW-1185">Reference proteome</keyword>
<gene>
    <name evidence="3" type="ORF">WHI96_03435</name>
</gene>
<evidence type="ECO:0000313" key="4">
    <source>
        <dbReference type="Proteomes" id="UP001464923"/>
    </source>
</evidence>
<evidence type="ECO:0000256" key="1">
    <source>
        <dbReference type="SAM" id="MobiDB-lite"/>
    </source>
</evidence>
<organism evidence="3 4">
    <name type="scientific">Pseudonocardia tropica</name>
    <dbReference type="NCBI Taxonomy" id="681289"/>
    <lineage>
        <taxon>Bacteria</taxon>
        <taxon>Bacillati</taxon>
        <taxon>Actinomycetota</taxon>
        <taxon>Actinomycetes</taxon>
        <taxon>Pseudonocardiales</taxon>
        <taxon>Pseudonocardiaceae</taxon>
        <taxon>Pseudonocardia</taxon>
    </lineage>
</organism>
<dbReference type="Proteomes" id="UP001464923">
    <property type="component" value="Unassembled WGS sequence"/>
</dbReference>
<name>A0ABV1JPI9_9PSEU</name>
<accession>A0ABV1JPI9</accession>
<proteinExistence type="predicted"/>
<feature type="signal peptide" evidence="2">
    <location>
        <begin position="1"/>
        <end position="32"/>
    </location>
</feature>
<feature type="chain" id="PRO_5046356922" evidence="2">
    <location>
        <begin position="33"/>
        <end position="175"/>
    </location>
</feature>
<dbReference type="EMBL" id="JBEDNP010000002">
    <property type="protein sequence ID" value="MEQ3537858.1"/>
    <property type="molecule type" value="Genomic_DNA"/>
</dbReference>
<sequence length="175" mass="17466">MKPNSRRVAAVLGALAVAGVTTTGIIAGTASAAGTGTCTQSVNVRSEPEADAPIVGVCERGESTSTGETRDGFVELPEYGGWAMTRYVSTSGAEDSGSSEDSLTPSSTERSTSSPSSSTPSTASPRSASSETPSTSSPRSTSSATPSTSDEGSGEGSDSSSDEAAPTRSSFFDED</sequence>
<comment type="caution">
    <text evidence="3">The sequence shown here is derived from an EMBL/GenBank/DDBJ whole genome shotgun (WGS) entry which is preliminary data.</text>
</comment>
<feature type="region of interest" description="Disordered" evidence="1">
    <location>
        <begin position="90"/>
        <end position="175"/>
    </location>
</feature>